<keyword evidence="1" id="KW-0732">Signal</keyword>
<organism evidence="2">
    <name type="scientific">Rhizophora mucronata</name>
    <name type="common">Asiatic mangrove</name>
    <dbReference type="NCBI Taxonomy" id="61149"/>
    <lineage>
        <taxon>Eukaryota</taxon>
        <taxon>Viridiplantae</taxon>
        <taxon>Streptophyta</taxon>
        <taxon>Embryophyta</taxon>
        <taxon>Tracheophyta</taxon>
        <taxon>Spermatophyta</taxon>
        <taxon>Magnoliopsida</taxon>
        <taxon>eudicotyledons</taxon>
        <taxon>Gunneridae</taxon>
        <taxon>Pentapetalae</taxon>
        <taxon>rosids</taxon>
        <taxon>fabids</taxon>
        <taxon>Malpighiales</taxon>
        <taxon>Rhizophoraceae</taxon>
        <taxon>Rhizophora</taxon>
    </lineage>
</organism>
<dbReference type="EMBL" id="GGEC01069225">
    <property type="protein sequence ID" value="MBX49709.1"/>
    <property type="molecule type" value="Transcribed_RNA"/>
</dbReference>
<feature type="signal peptide" evidence="1">
    <location>
        <begin position="1"/>
        <end position="21"/>
    </location>
</feature>
<feature type="chain" id="PRO_5015179229" evidence="1">
    <location>
        <begin position="22"/>
        <end position="44"/>
    </location>
</feature>
<accession>A0A2P2P4V3</accession>
<reference evidence="2" key="1">
    <citation type="submission" date="2018-02" db="EMBL/GenBank/DDBJ databases">
        <title>Rhizophora mucronata_Transcriptome.</title>
        <authorList>
            <person name="Meera S.P."/>
            <person name="Sreeshan A."/>
            <person name="Augustine A."/>
        </authorList>
    </citation>
    <scope>NUCLEOTIDE SEQUENCE</scope>
    <source>
        <tissue evidence="2">Leaf</tissue>
    </source>
</reference>
<name>A0A2P2P4V3_RHIMU</name>
<sequence>MGVLIAFASLCLLLLQEFSQAPKNRRKLWAGLRSLYPACCCYHP</sequence>
<proteinExistence type="predicted"/>
<protein>
    <submittedName>
        <fullName evidence="2">Uncharacterized protein</fullName>
    </submittedName>
</protein>
<dbReference type="AlphaFoldDB" id="A0A2P2P4V3"/>
<evidence type="ECO:0000256" key="1">
    <source>
        <dbReference type="SAM" id="SignalP"/>
    </source>
</evidence>
<evidence type="ECO:0000313" key="2">
    <source>
        <dbReference type="EMBL" id="MBX49709.1"/>
    </source>
</evidence>